<organism evidence="3 4">
    <name type="scientific">Faecalicatena orotica</name>
    <dbReference type="NCBI Taxonomy" id="1544"/>
    <lineage>
        <taxon>Bacteria</taxon>
        <taxon>Bacillati</taxon>
        <taxon>Bacillota</taxon>
        <taxon>Clostridia</taxon>
        <taxon>Lachnospirales</taxon>
        <taxon>Lachnospiraceae</taxon>
        <taxon>Faecalicatena</taxon>
    </lineage>
</organism>
<dbReference type="InterPro" id="IPR036291">
    <property type="entry name" value="NAD(P)-bd_dom_sf"/>
</dbReference>
<keyword evidence="4" id="KW-1185">Reference proteome</keyword>
<dbReference type="EMBL" id="QGDL01000006">
    <property type="protein sequence ID" value="PWJ29478.1"/>
    <property type="molecule type" value="Genomic_DNA"/>
</dbReference>
<dbReference type="PANTHER" id="PTHR42760">
    <property type="entry name" value="SHORT-CHAIN DEHYDROGENASES/REDUCTASES FAMILY MEMBER"/>
    <property type="match status" value="1"/>
</dbReference>
<dbReference type="InterPro" id="IPR002347">
    <property type="entry name" value="SDR_fam"/>
</dbReference>
<comment type="similarity">
    <text evidence="1">Belongs to the short-chain dehydrogenases/reductases (SDR) family.</text>
</comment>
<dbReference type="RefSeq" id="WP_109731323.1">
    <property type="nucleotide sequence ID" value="NZ_BAAACK010000026.1"/>
</dbReference>
<reference evidence="3 4" key="1">
    <citation type="submission" date="2018-05" db="EMBL/GenBank/DDBJ databases">
        <title>The Hungate 1000. A catalogue of reference genomes from the rumen microbiome.</title>
        <authorList>
            <person name="Kelly W."/>
        </authorList>
    </citation>
    <scope>NUCLEOTIDE SEQUENCE [LARGE SCALE GENOMIC DNA]</scope>
    <source>
        <strain evidence="3 4">NLAE-zl-C242</strain>
    </source>
</reference>
<dbReference type="AlphaFoldDB" id="A0A2Y9BEP3"/>
<accession>A0A2Y9BEP3</accession>
<gene>
    <name evidence="3" type="ORF">A8806_106217</name>
</gene>
<dbReference type="Proteomes" id="UP000245845">
    <property type="component" value="Unassembled WGS sequence"/>
</dbReference>
<comment type="caution">
    <text evidence="3">The sequence shown here is derived from an EMBL/GenBank/DDBJ whole genome shotgun (WGS) entry which is preliminary data.</text>
</comment>
<dbReference type="FunFam" id="3.40.50.720:FF:000084">
    <property type="entry name" value="Short-chain dehydrogenase reductase"/>
    <property type="match status" value="1"/>
</dbReference>
<evidence type="ECO:0000256" key="2">
    <source>
        <dbReference type="ARBA" id="ARBA00023002"/>
    </source>
</evidence>
<dbReference type="CDD" id="cd05233">
    <property type="entry name" value="SDR_c"/>
    <property type="match status" value="1"/>
</dbReference>
<dbReference type="SUPFAM" id="SSF51735">
    <property type="entry name" value="NAD(P)-binding Rossmann-fold domains"/>
    <property type="match status" value="1"/>
</dbReference>
<protein>
    <submittedName>
        <fullName evidence="3">2-deoxy-D-gluconate 3-dehydrogenase</fullName>
    </submittedName>
</protein>
<evidence type="ECO:0000313" key="4">
    <source>
        <dbReference type="Proteomes" id="UP000245845"/>
    </source>
</evidence>
<proteinExistence type="inferred from homology"/>
<dbReference type="Gene3D" id="3.40.50.720">
    <property type="entry name" value="NAD(P)-binding Rossmann-like Domain"/>
    <property type="match status" value="1"/>
</dbReference>
<name>A0A2Y9BEP3_9FIRM</name>
<dbReference type="PRINTS" id="PR00080">
    <property type="entry name" value="SDRFAMILY"/>
</dbReference>
<dbReference type="GO" id="GO:0008206">
    <property type="term" value="P:bile acid metabolic process"/>
    <property type="evidence" value="ECO:0007669"/>
    <property type="project" value="UniProtKB-ARBA"/>
</dbReference>
<dbReference type="GO" id="GO:0016616">
    <property type="term" value="F:oxidoreductase activity, acting on the CH-OH group of donors, NAD or NADP as acceptor"/>
    <property type="evidence" value="ECO:0007669"/>
    <property type="project" value="TreeGrafter"/>
</dbReference>
<evidence type="ECO:0000256" key="1">
    <source>
        <dbReference type="ARBA" id="ARBA00006484"/>
    </source>
</evidence>
<dbReference type="NCBIfam" id="NF005559">
    <property type="entry name" value="PRK07231.1"/>
    <property type="match status" value="1"/>
</dbReference>
<dbReference type="Pfam" id="PF13561">
    <property type="entry name" value="adh_short_C2"/>
    <property type="match status" value="1"/>
</dbReference>
<dbReference type="PRINTS" id="PR00081">
    <property type="entry name" value="GDHRDH"/>
</dbReference>
<evidence type="ECO:0000313" key="3">
    <source>
        <dbReference type="EMBL" id="PWJ29478.1"/>
    </source>
</evidence>
<dbReference type="OrthoDB" id="9803333at2"/>
<sequence>MMNIGENLQKMFSLEGSVVVFTGAAGGIGSTIAEGMALAGARVALCDINQEQLEQVQKRITEAGGEASCHRLDVTDKDCIEECIVGIGRQYKHIDILVNCAGINKREGFMDVKEETYDRIMDINLKGVFLVTQSVAPYMKTQKKGSIINIGSHNTGSILGGCSVYGATKCGVLSMTRSMAVEWAKYNIRANCVSPGHIQTPLTVPTWEHPGRSKYLLDRIALNRPGVPEDITGICILLASDASAYITGAEIRVDGGCIAGGQPWDYDTAF</sequence>
<keyword evidence="2" id="KW-0560">Oxidoreductase</keyword>
<dbReference type="PANTHER" id="PTHR42760:SF115">
    <property type="entry name" value="3-OXOACYL-[ACYL-CARRIER-PROTEIN] REDUCTASE FABG"/>
    <property type="match status" value="1"/>
</dbReference>